<accession>A0A081TS39</accession>
<evidence type="ECO:0000313" key="2">
    <source>
        <dbReference type="Proteomes" id="UP001079672"/>
    </source>
</evidence>
<dbReference type="Proteomes" id="UP001079672">
    <property type="component" value="Unassembled WGS sequence"/>
</dbReference>
<proteinExistence type="predicted"/>
<comment type="caution">
    <text evidence="1">The sequence shown here is derived from an EMBL/GenBank/DDBJ whole genome shotgun (WGS) entry which is preliminary data.</text>
</comment>
<gene>
    <name evidence="1" type="ORF">O1433_08075</name>
</gene>
<dbReference type="EMBL" id="JAPTZU010000003">
    <property type="protein sequence ID" value="MCZ2687458.1"/>
    <property type="molecule type" value="Genomic_DNA"/>
</dbReference>
<organism evidence="1 2">
    <name type="scientific">Bacteroides fragilis</name>
    <dbReference type="NCBI Taxonomy" id="817"/>
    <lineage>
        <taxon>Bacteria</taxon>
        <taxon>Pseudomonadati</taxon>
        <taxon>Bacteroidota</taxon>
        <taxon>Bacteroidia</taxon>
        <taxon>Bacteroidales</taxon>
        <taxon>Bacteroidaceae</taxon>
        <taxon>Bacteroides</taxon>
    </lineage>
</organism>
<protein>
    <submittedName>
        <fullName evidence="1">DUF3408 domain-containing protein</fullName>
    </submittedName>
</protein>
<dbReference type="GeneID" id="99672365"/>
<sequence length="99" mass="11483">MEKEKQSLQETASKERENYKSVFLKKRSVCNRQSVYISGEIQKRITQIVGVITGKQVSIGNFIDNVLEEHLNIHNDVLSALYREEMQKGIFNQPKEKDV</sequence>
<reference evidence="1" key="1">
    <citation type="submission" date="2022-12" db="EMBL/GenBank/DDBJ databases">
        <title>Development of a Multilocus Sequence Typing Scheme for Bacteroides fragilis Based on Whole Genome Sequencing Data and Clinical Application.</title>
        <authorList>
            <person name="Nielsen F.D."/>
            <person name="Justesen U.S."/>
        </authorList>
    </citation>
    <scope>NUCLEOTIDE SEQUENCE</scope>
    <source>
        <strain evidence="1">BF_AM_ODE_DK_2015_4</strain>
    </source>
</reference>
<dbReference type="InterPro" id="IPR021823">
    <property type="entry name" value="DUF3408"/>
</dbReference>
<name>A0A081TS39_BACFG</name>
<evidence type="ECO:0000313" key="1">
    <source>
        <dbReference type="EMBL" id="MCZ2687458.1"/>
    </source>
</evidence>
<dbReference type="AlphaFoldDB" id="A0A081TS39"/>
<dbReference type="Pfam" id="PF11888">
    <property type="entry name" value="DUF3408"/>
    <property type="match status" value="1"/>
</dbReference>
<dbReference type="RefSeq" id="WP_005807263.1">
    <property type="nucleotide sequence ID" value="NZ_CP037440.1"/>
</dbReference>